<organism evidence="6">
    <name type="scientific">marine sediment metagenome</name>
    <dbReference type="NCBI Taxonomy" id="412755"/>
    <lineage>
        <taxon>unclassified sequences</taxon>
        <taxon>metagenomes</taxon>
        <taxon>ecological metagenomes</taxon>
    </lineage>
</organism>
<evidence type="ECO:0000256" key="3">
    <source>
        <dbReference type="ARBA" id="ARBA00022630"/>
    </source>
</evidence>
<evidence type="ECO:0000256" key="2">
    <source>
        <dbReference type="ARBA" id="ARBA00009347"/>
    </source>
</evidence>
<comment type="similarity">
    <text evidence="2">Belongs to the acyl-CoA dehydrogenase family.</text>
</comment>
<dbReference type="InterPro" id="IPR036250">
    <property type="entry name" value="AcylCo_DH-like_C"/>
</dbReference>
<dbReference type="PROSITE" id="PS00073">
    <property type="entry name" value="ACYL_COA_DH_2"/>
    <property type="match status" value="1"/>
</dbReference>
<evidence type="ECO:0000256" key="1">
    <source>
        <dbReference type="ARBA" id="ARBA00001974"/>
    </source>
</evidence>
<sequence>CYVYGLDAERVFVGSQYLGISRSAFEIATKYSSLRIQFKKELRRFEGISFKIAEMYMNIEAGRLMLLRAGRMIDERLPATKEAAAAKCLVSDNAVKIVSDALQVVGGIGYTKEFPLERYYRDVRIAQIGGGTAEILRYLVQREIYNKLEF</sequence>
<evidence type="ECO:0000313" key="6">
    <source>
        <dbReference type="EMBL" id="GAG77034.1"/>
    </source>
</evidence>
<comment type="cofactor">
    <cofactor evidence="1">
        <name>FAD</name>
        <dbReference type="ChEBI" id="CHEBI:57692"/>
    </cofactor>
</comment>
<feature type="domain" description="Acyl-CoA dehydrogenase/oxidase C-terminal" evidence="5">
    <location>
        <begin position="5"/>
        <end position="144"/>
    </location>
</feature>
<feature type="non-terminal residue" evidence="6">
    <location>
        <position position="1"/>
    </location>
</feature>
<gene>
    <name evidence="6" type="ORF">S01H4_35216</name>
</gene>
<dbReference type="SUPFAM" id="SSF47203">
    <property type="entry name" value="Acyl-CoA dehydrogenase C-terminal domain-like"/>
    <property type="match status" value="1"/>
</dbReference>
<proteinExistence type="inferred from homology"/>
<dbReference type="InterPro" id="IPR006089">
    <property type="entry name" value="Acyl-CoA_DH_CS"/>
</dbReference>
<dbReference type="PANTHER" id="PTHR43884">
    <property type="entry name" value="ACYL-COA DEHYDROGENASE"/>
    <property type="match status" value="1"/>
</dbReference>
<comment type="caution">
    <text evidence="6">The sequence shown here is derived from an EMBL/GenBank/DDBJ whole genome shotgun (WGS) entry which is preliminary data.</text>
</comment>
<dbReference type="Pfam" id="PF00441">
    <property type="entry name" value="Acyl-CoA_dh_1"/>
    <property type="match status" value="1"/>
</dbReference>
<reference evidence="6" key="1">
    <citation type="journal article" date="2014" name="Front. Microbiol.">
        <title>High frequency of phylogenetically diverse reductive dehalogenase-homologous genes in deep subseafloor sedimentary metagenomes.</title>
        <authorList>
            <person name="Kawai M."/>
            <person name="Futagami T."/>
            <person name="Toyoda A."/>
            <person name="Takaki Y."/>
            <person name="Nishi S."/>
            <person name="Hori S."/>
            <person name="Arai W."/>
            <person name="Tsubouchi T."/>
            <person name="Morono Y."/>
            <person name="Uchiyama I."/>
            <person name="Ito T."/>
            <person name="Fujiyama A."/>
            <person name="Inagaki F."/>
            <person name="Takami H."/>
        </authorList>
    </citation>
    <scope>NUCLEOTIDE SEQUENCE</scope>
    <source>
        <strain evidence="6">Expedition CK06-06</strain>
    </source>
</reference>
<dbReference type="PANTHER" id="PTHR43884:SF12">
    <property type="entry name" value="ISOVALERYL-COA DEHYDROGENASE, MITOCHONDRIAL-RELATED"/>
    <property type="match status" value="1"/>
</dbReference>
<keyword evidence="4" id="KW-0274">FAD</keyword>
<dbReference type="Gene3D" id="1.20.140.10">
    <property type="entry name" value="Butyryl-CoA Dehydrogenase, subunit A, domain 3"/>
    <property type="match status" value="1"/>
</dbReference>
<accession>X1A5M0</accession>
<name>X1A5M0_9ZZZZ</name>
<protein>
    <recommendedName>
        <fullName evidence="5">Acyl-CoA dehydrogenase/oxidase C-terminal domain-containing protein</fullName>
    </recommendedName>
</protein>
<dbReference type="AlphaFoldDB" id="X1A5M0"/>
<dbReference type="EMBL" id="BART01018698">
    <property type="protein sequence ID" value="GAG77034.1"/>
    <property type="molecule type" value="Genomic_DNA"/>
</dbReference>
<dbReference type="GO" id="GO:0003995">
    <property type="term" value="F:acyl-CoA dehydrogenase activity"/>
    <property type="evidence" value="ECO:0007669"/>
    <property type="project" value="InterPro"/>
</dbReference>
<evidence type="ECO:0000259" key="5">
    <source>
        <dbReference type="Pfam" id="PF00441"/>
    </source>
</evidence>
<dbReference type="InterPro" id="IPR009075">
    <property type="entry name" value="AcylCo_DH/oxidase_C"/>
</dbReference>
<keyword evidence="3" id="KW-0285">Flavoprotein</keyword>
<dbReference type="FunFam" id="1.20.140.10:FF:000004">
    <property type="entry name" value="Acyl-CoA dehydrogenase FadE25"/>
    <property type="match status" value="1"/>
</dbReference>
<evidence type="ECO:0000256" key="4">
    <source>
        <dbReference type="ARBA" id="ARBA00022827"/>
    </source>
</evidence>